<feature type="signal peptide" evidence="2">
    <location>
        <begin position="1"/>
        <end position="18"/>
    </location>
</feature>
<feature type="chain" id="PRO_5025329925" evidence="2">
    <location>
        <begin position="19"/>
        <end position="834"/>
    </location>
</feature>
<dbReference type="InParanoid" id="A0A669CQU1"/>
<sequence>MYYLFGLLLGAIIQLGKGATLWFNQPTASQLRLKYESGLPSVFSPSVTDSSNSTENLSKAMVQNRGQHVHLAKNAEVTSKASSVCLAPTPAKKFVTTDTGLPRRRFISHSSFESDGETLQNGVSARDGQERDLCHKSGPGLRSERKAQSGTGVASCKGEEGWSGDANLQQTSVLGLGDGCGTKPEGNANEIQDDGSDCYKGRPRSGGSSLSGMSHLQSSRGTSSMSILPQSNTHSQLDTKPLDSHTGFCPPKETTITKECSCGEMDEFENLEKIPGVCVTEAAAAAVQNLKRSSLFSRVSWIVQDAGRLLWSSSTVLQQVTEFRFQPVGARWSNNFISLVRESSVLSIIRDSRVFSTFRGSFIFSLLKDSHIFSMVKELPLIQHVQMDIIQLLQSEEAAQMIQGCINPENAQLPVPTPTQTLSKVEELPIDVQLVSGDILKRNESMWDMESTRNMVDGNVKQRDELITKRLPLKHSSVKEVTCELKNSKTVQIFIQTLIKFPDSLANLQNLPPQSMMDHLQSVISTSDLPTQKILTLYWLNVAKCNQSEPQSALLILMESALYTLTSESGLLVLFHLLPLCQLKDIQIGLAGQSLRLISATEESILAVYTYSQKHTQMLCRAILDIICPGDCRVPQHPLLHGNLIEMSLGWQVSVPELLLDAGLRVCCQFQKSLADLIYLLHCNMNHETVTLGEVQLKLYTSVAVHISPRTHSKHVVQFLLTDTHLGLVREDAVCHPLSHSVTTAPCRPHFHDLTLRRCSDVRCILVHDEDENRPVRLDVIFAKAQGRGHPESVTKAATPSAHALNSSPRAEVWKLTFSCSAEAACLINHLSNV</sequence>
<keyword evidence="2" id="KW-0732">Signal</keyword>
<proteinExistence type="predicted"/>
<evidence type="ECO:0000313" key="4">
    <source>
        <dbReference type="Proteomes" id="UP000005207"/>
    </source>
</evidence>
<feature type="compositionally biased region" description="Polar residues" evidence="1">
    <location>
        <begin position="220"/>
        <end position="238"/>
    </location>
</feature>
<reference evidence="3" key="3">
    <citation type="submission" date="2025-09" db="UniProtKB">
        <authorList>
            <consortium name="Ensembl"/>
        </authorList>
    </citation>
    <scope>IDENTIFICATION</scope>
</reference>
<reference evidence="4" key="1">
    <citation type="submission" date="2012-01" db="EMBL/GenBank/DDBJ databases">
        <title>The Genome Sequence of Oreochromis niloticus (Nile Tilapia).</title>
        <authorList>
            <consortium name="Broad Institute Genome Assembly Team"/>
            <consortium name="Broad Institute Sequencing Platform"/>
            <person name="Di Palma F."/>
            <person name="Johnson J."/>
            <person name="Lander E.S."/>
            <person name="Lindblad-Toh K."/>
        </authorList>
    </citation>
    <scope>NUCLEOTIDE SEQUENCE [LARGE SCALE GENOMIC DNA]</scope>
</reference>
<accession>A0A669CQU1</accession>
<feature type="region of interest" description="Disordered" evidence="1">
    <location>
        <begin position="184"/>
        <end position="248"/>
    </location>
</feature>
<feature type="compositionally biased region" description="Polar residues" evidence="1">
    <location>
        <begin position="111"/>
        <end position="123"/>
    </location>
</feature>
<evidence type="ECO:0000313" key="3">
    <source>
        <dbReference type="Ensembl" id="ENSONIP00000050375.1"/>
    </source>
</evidence>
<dbReference type="Proteomes" id="UP000005207">
    <property type="component" value="Linkage group LG13"/>
</dbReference>
<evidence type="ECO:0000256" key="1">
    <source>
        <dbReference type="SAM" id="MobiDB-lite"/>
    </source>
</evidence>
<protein>
    <submittedName>
        <fullName evidence="3">Uncharacterized protein</fullName>
    </submittedName>
</protein>
<dbReference type="Ensembl" id="ENSONIT00000033330.1">
    <property type="protein sequence ID" value="ENSONIP00000050375.1"/>
    <property type="gene ID" value="ENSONIG00000040784.1"/>
</dbReference>
<dbReference type="AlphaFoldDB" id="A0A669CQU1"/>
<feature type="compositionally biased region" description="Low complexity" evidence="1">
    <location>
        <begin position="205"/>
        <end position="219"/>
    </location>
</feature>
<feature type="region of interest" description="Disordered" evidence="1">
    <location>
        <begin position="111"/>
        <end position="162"/>
    </location>
</feature>
<keyword evidence="4" id="KW-1185">Reference proteome</keyword>
<reference evidence="3" key="2">
    <citation type="submission" date="2025-08" db="UniProtKB">
        <authorList>
            <consortium name="Ensembl"/>
        </authorList>
    </citation>
    <scope>IDENTIFICATION</scope>
</reference>
<dbReference type="GeneTree" id="ENSGT00980000203132"/>
<name>A0A669CQU1_ORENI</name>
<organism evidence="3 4">
    <name type="scientific">Oreochromis niloticus</name>
    <name type="common">Nile tilapia</name>
    <name type="synonym">Tilapia nilotica</name>
    <dbReference type="NCBI Taxonomy" id="8128"/>
    <lineage>
        <taxon>Eukaryota</taxon>
        <taxon>Metazoa</taxon>
        <taxon>Chordata</taxon>
        <taxon>Craniata</taxon>
        <taxon>Vertebrata</taxon>
        <taxon>Euteleostomi</taxon>
        <taxon>Actinopterygii</taxon>
        <taxon>Neopterygii</taxon>
        <taxon>Teleostei</taxon>
        <taxon>Neoteleostei</taxon>
        <taxon>Acanthomorphata</taxon>
        <taxon>Ovalentaria</taxon>
        <taxon>Cichlomorphae</taxon>
        <taxon>Cichliformes</taxon>
        <taxon>Cichlidae</taxon>
        <taxon>African cichlids</taxon>
        <taxon>Pseudocrenilabrinae</taxon>
        <taxon>Oreochromini</taxon>
        <taxon>Oreochromis</taxon>
    </lineage>
</organism>
<evidence type="ECO:0000256" key="2">
    <source>
        <dbReference type="SAM" id="SignalP"/>
    </source>
</evidence>